<dbReference type="EMBL" id="AP026867">
    <property type="protein sequence ID" value="BDS12159.1"/>
    <property type="molecule type" value="Genomic_DNA"/>
</dbReference>
<accession>A0A916DRY6</accession>
<dbReference type="Proteomes" id="UP001060919">
    <property type="component" value="Chromosome"/>
</dbReference>
<organism evidence="1 2">
    <name type="scientific">Aureispira anguillae</name>
    <dbReference type="NCBI Taxonomy" id="2864201"/>
    <lineage>
        <taxon>Bacteria</taxon>
        <taxon>Pseudomonadati</taxon>
        <taxon>Bacteroidota</taxon>
        <taxon>Saprospiria</taxon>
        <taxon>Saprospirales</taxon>
        <taxon>Saprospiraceae</taxon>
        <taxon>Aureispira</taxon>
    </lineage>
</organism>
<dbReference type="AlphaFoldDB" id="A0A916DRY6"/>
<gene>
    <name evidence="1" type="ORF">AsAng_0028740</name>
</gene>
<name>A0A916DRY6_9BACT</name>
<dbReference type="KEGG" id="aup:AsAng_0028740"/>
<keyword evidence="2" id="KW-1185">Reference proteome</keyword>
<reference evidence="1" key="1">
    <citation type="submission" date="2022-09" db="EMBL/GenBank/DDBJ databases">
        <title>Aureispira anguillicida sp. nov., isolated from Leptocephalus of Japanese eel Anguilla japonica.</title>
        <authorList>
            <person name="Yuasa K."/>
            <person name="Mekata T."/>
            <person name="Ikunari K."/>
        </authorList>
    </citation>
    <scope>NUCLEOTIDE SEQUENCE</scope>
    <source>
        <strain evidence="1">EL160426</strain>
    </source>
</reference>
<dbReference type="RefSeq" id="WP_264793267.1">
    <property type="nucleotide sequence ID" value="NZ_AP026867.1"/>
</dbReference>
<proteinExistence type="predicted"/>
<evidence type="ECO:0000313" key="2">
    <source>
        <dbReference type="Proteomes" id="UP001060919"/>
    </source>
</evidence>
<sequence length="233" mass="27846">MQSIFLFLKSINNSFFIIGVLITCFCGKIEATTQIPDRLIYKGKTYYLHNNPLEAYFKKYPKKRPKADVSSTALWRGYIATFEIIDQMLYLKDIEVQVWMHEEGKEEWQPDVSLKSVVKKIFPDQKKIPIDWCSEILVLPSGKLKKYEHMGYNSSYEHYTLLEIKEGALLKIKELETDEFAAFKKNQLYLFKKTDRYQTLAKKWKDKYEYTEEELDQLLERSILKYTHRFLEE</sequence>
<protein>
    <submittedName>
        <fullName evidence="1">Uncharacterized protein</fullName>
    </submittedName>
</protein>
<evidence type="ECO:0000313" key="1">
    <source>
        <dbReference type="EMBL" id="BDS12159.1"/>
    </source>
</evidence>